<feature type="transmembrane region" description="Helical" evidence="6">
    <location>
        <begin position="453"/>
        <end position="471"/>
    </location>
</feature>
<dbReference type="GO" id="GO:0016020">
    <property type="term" value="C:membrane"/>
    <property type="evidence" value="ECO:0007669"/>
    <property type="project" value="UniProtKB-SubCell"/>
</dbReference>
<evidence type="ECO:0000256" key="5">
    <source>
        <dbReference type="SAM" id="MobiDB-lite"/>
    </source>
</evidence>
<feature type="compositionally biased region" description="Low complexity" evidence="5">
    <location>
        <begin position="152"/>
        <end position="161"/>
    </location>
</feature>
<dbReference type="Gene3D" id="1.20.1250.20">
    <property type="entry name" value="MFS general substrate transporter like domains"/>
    <property type="match status" value="2"/>
</dbReference>
<feature type="transmembrane region" description="Helical" evidence="6">
    <location>
        <begin position="520"/>
        <end position="537"/>
    </location>
</feature>
<dbReference type="PANTHER" id="PTHR21576">
    <property type="entry name" value="UNCHARACTERIZED NODULIN-LIKE PROTEIN"/>
    <property type="match status" value="1"/>
</dbReference>
<feature type="transmembrane region" description="Helical" evidence="6">
    <location>
        <begin position="182"/>
        <end position="202"/>
    </location>
</feature>
<dbReference type="Pfam" id="PF06813">
    <property type="entry name" value="Nodulin-like"/>
    <property type="match status" value="1"/>
</dbReference>
<feature type="transmembrane region" description="Helical" evidence="6">
    <location>
        <begin position="314"/>
        <end position="331"/>
    </location>
</feature>
<reference evidence="9" key="1">
    <citation type="journal article" date="2011" name="Genome Res.">
        <title>Phylogeny-wide analysis of social amoeba genomes highlights ancient origins for complex intercellular communication.</title>
        <authorList>
            <person name="Heidel A.J."/>
            <person name="Lawal H.M."/>
            <person name="Felder M."/>
            <person name="Schilde C."/>
            <person name="Helps N.R."/>
            <person name="Tunggal B."/>
            <person name="Rivero F."/>
            <person name="John U."/>
            <person name="Schleicher M."/>
            <person name="Eichinger L."/>
            <person name="Platzer M."/>
            <person name="Noegel A.A."/>
            <person name="Schaap P."/>
            <person name="Gloeckner G."/>
        </authorList>
    </citation>
    <scope>NUCLEOTIDE SEQUENCE [LARGE SCALE GENOMIC DNA]</scope>
    <source>
        <strain evidence="9">SH3</strain>
    </source>
</reference>
<dbReference type="PANTHER" id="PTHR21576:SF158">
    <property type="entry name" value="RIBOSOMAL RNA-PROCESSING PROTEIN 12-LIKE CONSERVED DOMAIN-CONTAINING PROTEIN"/>
    <property type="match status" value="1"/>
</dbReference>
<evidence type="ECO:0000313" key="9">
    <source>
        <dbReference type="Proteomes" id="UP000007797"/>
    </source>
</evidence>
<feature type="region of interest" description="Disordered" evidence="5">
    <location>
        <begin position="1"/>
        <end position="67"/>
    </location>
</feature>
<evidence type="ECO:0000256" key="6">
    <source>
        <dbReference type="SAM" id="Phobius"/>
    </source>
</evidence>
<feature type="transmembrane region" description="Helical" evidence="6">
    <location>
        <begin position="543"/>
        <end position="567"/>
    </location>
</feature>
<feature type="transmembrane region" description="Helical" evidence="6">
    <location>
        <begin position="343"/>
        <end position="363"/>
    </location>
</feature>
<evidence type="ECO:0000256" key="3">
    <source>
        <dbReference type="ARBA" id="ARBA00022989"/>
    </source>
</evidence>
<dbReference type="OMA" id="WGLICTG"/>
<dbReference type="InterPro" id="IPR010658">
    <property type="entry name" value="Nodulin-like"/>
</dbReference>
<keyword evidence="4 6" id="KW-0472">Membrane</keyword>
<evidence type="ECO:0000259" key="7">
    <source>
        <dbReference type="PROSITE" id="PS50850"/>
    </source>
</evidence>
<feature type="compositionally biased region" description="Acidic residues" evidence="5">
    <location>
        <begin position="52"/>
        <end position="64"/>
    </location>
</feature>
<feature type="transmembrane region" description="Helical" evidence="6">
    <location>
        <begin position="222"/>
        <end position="240"/>
    </location>
</feature>
<dbReference type="GeneID" id="14866249"/>
<dbReference type="RefSeq" id="XP_004350791.1">
    <property type="nucleotide sequence ID" value="XM_004350740.1"/>
</dbReference>
<feature type="region of interest" description="Disordered" evidence="5">
    <location>
        <begin position="398"/>
        <end position="429"/>
    </location>
</feature>
<keyword evidence="2 6" id="KW-0812">Transmembrane</keyword>
<dbReference type="InterPro" id="IPR020846">
    <property type="entry name" value="MFS_dom"/>
</dbReference>
<dbReference type="InterPro" id="IPR056555">
    <property type="entry name" value="NFD4_C"/>
</dbReference>
<dbReference type="OrthoDB" id="410267at2759"/>
<name>F4QED6_CACFS</name>
<sequence>MRHHLLGEEQEEEEEEDKSNSSPSLLSNTFNDSSSSSRSSSRRIDSISQHVEEDEEEEEDEDKDEERIHLVSPYSSISSSSSLQNNNNNNNIIEQIYTSIGGGSILTNMIENDEKNHSPSSSLSSPDDHQFHKDDPADTASDIAIDLKKSNQLDSSQQQQKQHTKFFEPPFPPIRDPNHFRYVSLIWGSLVILISGTLYGFSVVSNEVKHKLGYSQTEINQAISLGDVGIYVGVTVGYLYDRTGPFYTCLIATGFYLLGYFGCYGVVQGALPSHPLLLSFFLFIVGQGSHASFTAAVVSNVYNFPLRHHGKISGLLVGFFAISSGIFSGIYKGTFKKHQDVDGYFMFLALLLASVSLVGAFLVRKIGTKQIEQSIQETSPTSSYELLRRSKLIQSSSQSNLGLGTTTTTTTTTATEMDQQPSSLEEDGIKLGPNYLDGKRDISGLELFKTLEFWLFVTIYFFGAGTSLMLLNNIGSIALSLGYKESIQSDLVIVFACSNLVGRLSFGLLSDLLSKRVSRFWFLVLSSLILTITHFVFAFAKQVFVVVTILTGVGYGGLVSMMVSLATIRFGSRRFGLNFGLMALASAAGSLAFGYISGALYDSMADSQHQCYGIKCFRSSFLISVAFNGASIFVGLFLIYITKRNQSRYIAKTIIN</sequence>
<dbReference type="Pfam" id="PF23262">
    <property type="entry name" value="NFD4_C"/>
    <property type="match status" value="1"/>
</dbReference>
<dbReference type="STRING" id="1054147.F4QED6"/>
<evidence type="ECO:0000256" key="1">
    <source>
        <dbReference type="ARBA" id="ARBA00004141"/>
    </source>
</evidence>
<feature type="transmembrane region" description="Helical" evidence="6">
    <location>
        <begin position="579"/>
        <end position="601"/>
    </location>
</feature>
<dbReference type="EMBL" id="GL883029">
    <property type="protein sequence ID" value="EGG14083.1"/>
    <property type="molecule type" value="Genomic_DNA"/>
</dbReference>
<gene>
    <name evidence="8" type="ORF">DFA_11846</name>
</gene>
<feature type="transmembrane region" description="Helical" evidence="6">
    <location>
        <begin position="621"/>
        <end position="642"/>
    </location>
</feature>
<feature type="transmembrane region" description="Helical" evidence="6">
    <location>
        <begin position="491"/>
        <end position="513"/>
    </location>
</feature>
<feature type="transmembrane region" description="Helical" evidence="6">
    <location>
        <begin position="279"/>
        <end position="302"/>
    </location>
</feature>
<proteinExistence type="predicted"/>
<feature type="region of interest" description="Disordered" evidence="5">
    <location>
        <begin position="151"/>
        <end position="172"/>
    </location>
</feature>
<feature type="region of interest" description="Disordered" evidence="5">
    <location>
        <begin position="112"/>
        <end position="137"/>
    </location>
</feature>
<dbReference type="GO" id="GO:0022857">
    <property type="term" value="F:transmembrane transporter activity"/>
    <property type="evidence" value="ECO:0007669"/>
    <property type="project" value="InterPro"/>
</dbReference>
<dbReference type="PROSITE" id="PS50850">
    <property type="entry name" value="MFS"/>
    <property type="match status" value="1"/>
</dbReference>
<evidence type="ECO:0000313" key="8">
    <source>
        <dbReference type="EMBL" id="EGG14083.1"/>
    </source>
</evidence>
<comment type="subcellular location">
    <subcellularLocation>
        <location evidence="1">Membrane</location>
        <topology evidence="1">Multi-pass membrane protein</topology>
    </subcellularLocation>
</comment>
<feature type="compositionally biased region" description="Acidic residues" evidence="5">
    <location>
        <begin position="8"/>
        <end position="17"/>
    </location>
</feature>
<evidence type="ECO:0000256" key="4">
    <source>
        <dbReference type="ARBA" id="ARBA00023136"/>
    </source>
</evidence>
<accession>F4QED6</accession>
<dbReference type="InterPro" id="IPR036259">
    <property type="entry name" value="MFS_trans_sf"/>
</dbReference>
<dbReference type="Proteomes" id="UP000007797">
    <property type="component" value="Unassembled WGS sequence"/>
</dbReference>
<evidence type="ECO:0000256" key="2">
    <source>
        <dbReference type="ARBA" id="ARBA00022692"/>
    </source>
</evidence>
<keyword evidence="3 6" id="KW-1133">Transmembrane helix</keyword>
<feature type="compositionally biased region" description="Basic and acidic residues" evidence="5">
    <location>
        <begin position="126"/>
        <end position="136"/>
    </location>
</feature>
<feature type="transmembrane region" description="Helical" evidence="6">
    <location>
        <begin position="247"/>
        <end position="267"/>
    </location>
</feature>
<feature type="domain" description="Major facilitator superfamily (MFS) profile" evidence="7">
    <location>
        <begin position="451"/>
        <end position="656"/>
    </location>
</feature>
<feature type="compositionally biased region" description="Low complexity" evidence="5">
    <location>
        <begin position="405"/>
        <end position="415"/>
    </location>
</feature>
<dbReference type="SUPFAM" id="SSF103473">
    <property type="entry name" value="MFS general substrate transporter"/>
    <property type="match status" value="1"/>
</dbReference>
<dbReference type="KEGG" id="dfa:DFA_11846"/>
<protein>
    <recommendedName>
        <fullName evidence="7">Major facilitator superfamily (MFS) profile domain-containing protein</fullName>
    </recommendedName>
</protein>
<feature type="compositionally biased region" description="Polar residues" evidence="5">
    <location>
        <begin position="20"/>
        <end position="31"/>
    </location>
</feature>
<organism evidence="8 9">
    <name type="scientific">Cavenderia fasciculata</name>
    <name type="common">Slime mold</name>
    <name type="synonym">Dictyostelium fasciculatum</name>
    <dbReference type="NCBI Taxonomy" id="261658"/>
    <lineage>
        <taxon>Eukaryota</taxon>
        <taxon>Amoebozoa</taxon>
        <taxon>Evosea</taxon>
        <taxon>Eumycetozoa</taxon>
        <taxon>Dictyostelia</taxon>
        <taxon>Acytosteliales</taxon>
        <taxon>Cavenderiaceae</taxon>
        <taxon>Cavenderia</taxon>
    </lineage>
</organism>
<dbReference type="AlphaFoldDB" id="F4QED6"/>
<keyword evidence="9" id="KW-1185">Reference proteome</keyword>